<accession>A0ABD6TMY6</accession>
<reference evidence="1 2" key="1">
    <citation type="submission" date="2017-09" db="EMBL/GenBank/DDBJ databases">
        <title>Large-scale bioinformatics analysis of Bacillus genomes uncovers conserved roles of natural products in bacterial physiology.</title>
        <authorList>
            <consortium name="Agbiome Team Llc"/>
            <person name="Bleich R.M."/>
            <person name="Grubbs K.J."/>
            <person name="Santa Maria K.C."/>
            <person name="Allen S.E."/>
            <person name="Farag S."/>
            <person name="Shank E.A."/>
            <person name="Bowers A."/>
        </authorList>
    </citation>
    <scope>NUCLEOTIDE SEQUENCE [LARGE SCALE GENOMIC DNA]</scope>
    <source>
        <strain evidence="1 2">AFS032503</strain>
    </source>
</reference>
<dbReference type="Proteomes" id="UP000225062">
    <property type="component" value="Unassembled WGS sequence"/>
</dbReference>
<evidence type="ECO:0000313" key="2">
    <source>
        <dbReference type="Proteomes" id="UP000225062"/>
    </source>
</evidence>
<dbReference type="EMBL" id="NUUI01000031">
    <property type="protein sequence ID" value="PHG19381.1"/>
    <property type="molecule type" value="Genomic_DNA"/>
</dbReference>
<gene>
    <name evidence="1" type="ORF">COI74_17495</name>
</gene>
<organism evidence="1 2">
    <name type="scientific">Bacillus wiedmannii</name>
    <dbReference type="NCBI Taxonomy" id="1890302"/>
    <lineage>
        <taxon>Bacteria</taxon>
        <taxon>Bacillati</taxon>
        <taxon>Bacillota</taxon>
        <taxon>Bacilli</taxon>
        <taxon>Bacillales</taxon>
        <taxon>Bacillaceae</taxon>
        <taxon>Bacillus</taxon>
        <taxon>Bacillus cereus group</taxon>
    </lineage>
</organism>
<protein>
    <submittedName>
        <fullName evidence="1">Uncharacterized protein</fullName>
    </submittedName>
</protein>
<proteinExistence type="predicted"/>
<comment type="caution">
    <text evidence="1">The sequence shown here is derived from an EMBL/GenBank/DDBJ whole genome shotgun (WGS) entry which is preliminary data.</text>
</comment>
<name>A0ABD6TMY6_9BACI</name>
<evidence type="ECO:0000313" key="1">
    <source>
        <dbReference type="EMBL" id="PHG19381.1"/>
    </source>
</evidence>
<dbReference type="AlphaFoldDB" id="A0ABD6TMY6"/>
<sequence length="60" mass="7385">MTIEGWINYHQSKMNEYISNQMSLLNNKKDSSFIQRVLFFNIYYKSCFSFCIFQKLFHTR</sequence>